<proteinExistence type="predicted"/>
<dbReference type="Proteomes" id="UP000266482">
    <property type="component" value="Unassembled WGS sequence"/>
</dbReference>
<sequence>MTWRVSDWVSGRTVDDEMVYGFIEAIDWMQGFITLFVVRSDNEERIGRTAAVRLSSVKKVPDAAPQDSRHIPDLIDLALATWDEAWFRELTEGMGPTGQPVSQTKSHTALRTAHANRLNHYLR</sequence>
<name>A0A3A1UNC3_9BACL</name>
<comment type="caution">
    <text evidence="1">The sequence shown here is derived from an EMBL/GenBank/DDBJ whole genome shotgun (WGS) entry which is preliminary data.</text>
</comment>
<dbReference type="RefSeq" id="WP_119602116.1">
    <property type="nucleotide sequence ID" value="NZ_QXQA01000016.1"/>
</dbReference>
<evidence type="ECO:0000313" key="1">
    <source>
        <dbReference type="EMBL" id="RIX50067.1"/>
    </source>
</evidence>
<organism evidence="1 2">
    <name type="scientific">Paenibacillus nanensis</name>
    <dbReference type="NCBI Taxonomy" id="393251"/>
    <lineage>
        <taxon>Bacteria</taxon>
        <taxon>Bacillati</taxon>
        <taxon>Bacillota</taxon>
        <taxon>Bacilli</taxon>
        <taxon>Bacillales</taxon>
        <taxon>Paenibacillaceae</taxon>
        <taxon>Paenibacillus</taxon>
    </lineage>
</organism>
<accession>A0A3A1UNC3</accession>
<keyword evidence="2" id="KW-1185">Reference proteome</keyword>
<evidence type="ECO:0008006" key="3">
    <source>
        <dbReference type="Google" id="ProtNLM"/>
    </source>
</evidence>
<dbReference type="AlphaFoldDB" id="A0A3A1UNC3"/>
<evidence type="ECO:0000313" key="2">
    <source>
        <dbReference type="Proteomes" id="UP000266482"/>
    </source>
</evidence>
<reference evidence="1 2" key="1">
    <citation type="submission" date="2018-09" db="EMBL/GenBank/DDBJ databases">
        <title>Paenibacillus aracenensis nov. sp. isolated from a cave in southern Spain.</title>
        <authorList>
            <person name="Jurado V."/>
            <person name="Gutierrez-Patricio S."/>
            <person name="Gonzalez-Pimentel J.L."/>
            <person name="Miller A.Z."/>
            <person name="Laiz L."/>
            <person name="Saiz-Jimenez C."/>
        </authorList>
    </citation>
    <scope>NUCLEOTIDE SEQUENCE [LARGE SCALE GENOMIC DNA]</scope>
    <source>
        <strain evidence="1 2">DSM 22867</strain>
    </source>
</reference>
<dbReference type="EMBL" id="QXQA01000016">
    <property type="protein sequence ID" value="RIX50067.1"/>
    <property type="molecule type" value="Genomic_DNA"/>
</dbReference>
<gene>
    <name evidence="1" type="ORF">D3P08_21170</name>
</gene>
<protein>
    <recommendedName>
        <fullName evidence="3">IDEAL domain-containing protein</fullName>
    </recommendedName>
</protein>
<dbReference type="OrthoDB" id="2427704at2"/>